<dbReference type="EMBL" id="JBHSFP010000006">
    <property type="protein sequence ID" value="MFC4531430.1"/>
    <property type="molecule type" value="Genomic_DNA"/>
</dbReference>
<gene>
    <name evidence="2" type="ORF">ACFO60_11700</name>
</gene>
<dbReference type="SUPFAM" id="SSF51294">
    <property type="entry name" value="Hedgehog/intein (Hint) domain"/>
    <property type="match status" value="1"/>
</dbReference>
<evidence type="ECO:0000256" key="1">
    <source>
        <dbReference type="SAM" id="MobiDB-lite"/>
    </source>
</evidence>
<accession>A0ABV9CF89</accession>
<dbReference type="InterPro" id="IPR036844">
    <property type="entry name" value="Hint_dom_sf"/>
</dbReference>
<sequence>MADGTHKPIEEVQVGDFVQATDPETGQTGPRLVLDLITGDGDKSLVEITADTDGKRGDATGVVIATDGHPFWAPEFHKWLTAAELRVGTLLQTSAGTHIQITAIKKWTAAHHVRNLTVAGIHTYHVLAGDKAILVHNDAPGADPFLPEEYYRKKEKGRAPIKGAPYEMYERFYSDGTIRQVATYDRFGDRVRQYDDPAGGGRHGFGYHEFDYDARDQRHPGGGGRRSPQIDLC</sequence>
<dbReference type="Proteomes" id="UP001596004">
    <property type="component" value="Unassembled WGS sequence"/>
</dbReference>
<comment type="caution">
    <text evidence="2">The sequence shown here is derived from an EMBL/GenBank/DDBJ whole genome shotgun (WGS) entry which is preliminary data.</text>
</comment>
<dbReference type="Gene3D" id="2.170.16.10">
    <property type="entry name" value="Hedgehog/Intein (Hint) domain"/>
    <property type="match status" value="1"/>
</dbReference>
<name>A0ABV9CF89_9ACTN</name>
<evidence type="ECO:0000313" key="2">
    <source>
        <dbReference type="EMBL" id="MFC4531430.1"/>
    </source>
</evidence>
<protein>
    <submittedName>
        <fullName evidence="2">Polymorphic toxin-type HINT domain-containing protein</fullName>
    </submittedName>
</protein>
<keyword evidence="3" id="KW-1185">Reference proteome</keyword>
<organism evidence="2 3">
    <name type="scientific">Sphaerisporangium dianthi</name>
    <dbReference type="NCBI Taxonomy" id="1436120"/>
    <lineage>
        <taxon>Bacteria</taxon>
        <taxon>Bacillati</taxon>
        <taxon>Actinomycetota</taxon>
        <taxon>Actinomycetes</taxon>
        <taxon>Streptosporangiales</taxon>
        <taxon>Streptosporangiaceae</taxon>
        <taxon>Sphaerisporangium</taxon>
    </lineage>
</organism>
<reference evidence="3" key="1">
    <citation type="journal article" date="2019" name="Int. J. Syst. Evol. Microbiol.">
        <title>The Global Catalogue of Microorganisms (GCM) 10K type strain sequencing project: providing services to taxonomists for standard genome sequencing and annotation.</title>
        <authorList>
            <consortium name="The Broad Institute Genomics Platform"/>
            <consortium name="The Broad Institute Genome Sequencing Center for Infectious Disease"/>
            <person name="Wu L."/>
            <person name="Ma J."/>
        </authorList>
    </citation>
    <scope>NUCLEOTIDE SEQUENCE [LARGE SCALE GENOMIC DNA]</scope>
    <source>
        <strain evidence="3">CGMCC 4.7132</strain>
    </source>
</reference>
<dbReference type="Pfam" id="PF07591">
    <property type="entry name" value="PT-HINT"/>
    <property type="match status" value="1"/>
</dbReference>
<proteinExistence type="predicted"/>
<feature type="region of interest" description="Disordered" evidence="1">
    <location>
        <begin position="213"/>
        <end position="233"/>
    </location>
</feature>
<evidence type="ECO:0000313" key="3">
    <source>
        <dbReference type="Proteomes" id="UP001596004"/>
    </source>
</evidence>